<organism evidence="1 2">
    <name type="scientific">Kaistia terrae</name>
    <dbReference type="NCBI Taxonomy" id="537017"/>
    <lineage>
        <taxon>Bacteria</taxon>
        <taxon>Pseudomonadati</taxon>
        <taxon>Pseudomonadota</taxon>
        <taxon>Alphaproteobacteria</taxon>
        <taxon>Hyphomicrobiales</taxon>
        <taxon>Kaistiaceae</taxon>
        <taxon>Kaistia</taxon>
    </lineage>
</organism>
<evidence type="ECO:0000313" key="1">
    <source>
        <dbReference type="EMBL" id="MFC5518203.1"/>
    </source>
</evidence>
<comment type="caution">
    <text evidence="1">The sequence shown here is derived from an EMBL/GenBank/DDBJ whole genome shotgun (WGS) entry which is preliminary data.</text>
</comment>
<protein>
    <submittedName>
        <fullName evidence="1">Uncharacterized protein</fullName>
    </submittedName>
</protein>
<dbReference type="RefSeq" id="WP_266343626.1">
    <property type="nucleotide sequence ID" value="NZ_JAPKNH010000003.1"/>
</dbReference>
<reference evidence="2" key="1">
    <citation type="journal article" date="2019" name="Int. J. Syst. Evol. Microbiol.">
        <title>The Global Catalogue of Microorganisms (GCM) 10K type strain sequencing project: providing services to taxonomists for standard genome sequencing and annotation.</title>
        <authorList>
            <consortium name="The Broad Institute Genomics Platform"/>
            <consortium name="The Broad Institute Genome Sequencing Center for Infectious Disease"/>
            <person name="Wu L."/>
            <person name="Ma J."/>
        </authorList>
    </citation>
    <scope>NUCLEOTIDE SEQUENCE [LARGE SCALE GENOMIC DNA]</scope>
    <source>
        <strain evidence="2">KACC 12633</strain>
    </source>
</reference>
<proteinExistence type="predicted"/>
<dbReference type="EMBL" id="JBHSML010000013">
    <property type="protein sequence ID" value="MFC5518203.1"/>
    <property type="molecule type" value="Genomic_DNA"/>
</dbReference>
<name>A0ABW0Q0R6_9HYPH</name>
<accession>A0ABW0Q0R6</accession>
<sequence length="84" mass="8600">MAIFVGSMTADAGAEEVAVVAPLWLNASETAEIVARSGGSIVASGGLTNVIIAQSDNPDFISALYRSGAWLVLDAVKLRGCFSV</sequence>
<keyword evidence="2" id="KW-1185">Reference proteome</keyword>
<gene>
    <name evidence="1" type="ORF">ACFPP9_20655</name>
</gene>
<dbReference type="Proteomes" id="UP001596150">
    <property type="component" value="Unassembled WGS sequence"/>
</dbReference>
<evidence type="ECO:0000313" key="2">
    <source>
        <dbReference type="Proteomes" id="UP001596150"/>
    </source>
</evidence>